<gene>
    <name evidence="1" type="ORF">CR203_04230</name>
</gene>
<proteinExistence type="predicted"/>
<dbReference type="AlphaFoldDB" id="A0A3A9KI45"/>
<dbReference type="InterPro" id="IPR038300">
    <property type="entry name" value="SASP_sf_alpha/beta"/>
</dbReference>
<reference evidence="1 2" key="1">
    <citation type="submission" date="2017-10" db="EMBL/GenBank/DDBJ databases">
        <title>Bacillus sp. nov., a halophilic bacterium isolated from a Keqin Lake.</title>
        <authorList>
            <person name="Wang H."/>
        </authorList>
    </citation>
    <scope>NUCLEOTIDE SEQUENCE [LARGE SCALE GENOMIC DNA]</scope>
    <source>
        <strain evidence="1 2">KCTC 13187</strain>
    </source>
</reference>
<organism evidence="1 2">
    <name type="scientific">Salipaludibacillus neizhouensis</name>
    <dbReference type="NCBI Taxonomy" id="885475"/>
    <lineage>
        <taxon>Bacteria</taxon>
        <taxon>Bacillati</taxon>
        <taxon>Bacillota</taxon>
        <taxon>Bacilli</taxon>
        <taxon>Bacillales</taxon>
        <taxon>Bacillaceae</taxon>
    </lineage>
</organism>
<sequence length="84" mass="9341">MGKRNKILVPEAREQLDQLKARVSNTNDPDNAKFESAQEQRIPFVNGYNGEIKAKDAGKIGGNIGGKMVRELVKMAENQLTKKN</sequence>
<dbReference type="GO" id="GO:0016787">
    <property type="term" value="F:hydrolase activity"/>
    <property type="evidence" value="ECO:0007669"/>
    <property type="project" value="UniProtKB-KW"/>
</dbReference>
<dbReference type="Proteomes" id="UP000281498">
    <property type="component" value="Unassembled WGS sequence"/>
</dbReference>
<keyword evidence="1" id="KW-0378">Hydrolase</keyword>
<dbReference type="OrthoDB" id="1683773at2"/>
<dbReference type="Gene3D" id="6.10.10.80">
    <property type="entry name" value="Small, acid-soluble spore protein, alpha/beta type-like"/>
    <property type="match status" value="1"/>
</dbReference>
<dbReference type="GO" id="GO:0003690">
    <property type="term" value="F:double-stranded DNA binding"/>
    <property type="evidence" value="ECO:0007669"/>
    <property type="project" value="InterPro"/>
</dbReference>
<evidence type="ECO:0000313" key="1">
    <source>
        <dbReference type="EMBL" id="RKL69243.1"/>
    </source>
</evidence>
<dbReference type="RefSeq" id="WP_110936118.1">
    <property type="nucleotide sequence ID" value="NZ_KZ614146.1"/>
</dbReference>
<dbReference type="EMBL" id="PDOE01000001">
    <property type="protein sequence ID" value="RKL69243.1"/>
    <property type="molecule type" value="Genomic_DNA"/>
</dbReference>
<evidence type="ECO:0000313" key="2">
    <source>
        <dbReference type="Proteomes" id="UP000281498"/>
    </source>
</evidence>
<dbReference type="Pfam" id="PF00269">
    <property type="entry name" value="SASP"/>
    <property type="match status" value="1"/>
</dbReference>
<name>A0A3A9KI45_9BACI</name>
<dbReference type="GO" id="GO:0006265">
    <property type="term" value="P:DNA topological change"/>
    <property type="evidence" value="ECO:0007669"/>
    <property type="project" value="InterPro"/>
</dbReference>
<comment type="caution">
    <text evidence="1">The sequence shown here is derived from an EMBL/GenBank/DDBJ whole genome shotgun (WGS) entry which is preliminary data.</text>
</comment>
<dbReference type="InterPro" id="IPR001448">
    <property type="entry name" value="SASP_alpha/beta-type"/>
</dbReference>
<protein>
    <submittedName>
        <fullName evidence="1">Alpha/beta hydrolase</fullName>
    </submittedName>
</protein>
<accession>A0A3A9KI45</accession>
<keyword evidence="2" id="KW-1185">Reference proteome</keyword>